<dbReference type="OMA" id="GENTNFY"/>
<dbReference type="SUPFAM" id="SSF55277">
    <property type="entry name" value="GYF domain"/>
    <property type="match status" value="1"/>
</dbReference>
<dbReference type="InParanoid" id="B3S4G1"/>
<dbReference type="GO" id="GO:0005682">
    <property type="term" value="C:U5 snRNP"/>
    <property type="evidence" value="ECO:0000318"/>
    <property type="project" value="GO_Central"/>
</dbReference>
<dbReference type="PANTHER" id="PTHR13138:SF3">
    <property type="entry name" value="CD2 ANTIGEN CYTOPLASMIC TAIL-BINDING PROTEIN 2"/>
    <property type="match status" value="1"/>
</dbReference>
<dbReference type="FunCoup" id="B3S4G1">
    <property type="interactions" value="2203"/>
</dbReference>
<dbReference type="InterPro" id="IPR035445">
    <property type="entry name" value="GYF-like_dom_sf"/>
</dbReference>
<dbReference type="Proteomes" id="UP000009022">
    <property type="component" value="Unassembled WGS sequence"/>
</dbReference>
<dbReference type="CTD" id="6756215"/>
<accession>B3S4G1</accession>
<feature type="domain" description="GYF" evidence="2">
    <location>
        <begin position="242"/>
        <end position="298"/>
    </location>
</feature>
<dbReference type="eggNOG" id="KOG2950">
    <property type="taxonomic scope" value="Eukaryota"/>
</dbReference>
<proteinExistence type="predicted"/>
<dbReference type="AlphaFoldDB" id="B3S4G1"/>
<dbReference type="OrthoDB" id="331341at2759"/>
<dbReference type="FunFam" id="3.30.1490.40:FF:000005">
    <property type="entry name" value="CD2 antigen cytoplasmic tail-binding protein 2"/>
    <property type="match status" value="1"/>
</dbReference>
<dbReference type="Gene3D" id="3.30.1490.40">
    <property type="match status" value="1"/>
</dbReference>
<organism evidence="3 4">
    <name type="scientific">Trichoplax adhaerens</name>
    <name type="common">Trichoplax reptans</name>
    <dbReference type="NCBI Taxonomy" id="10228"/>
    <lineage>
        <taxon>Eukaryota</taxon>
        <taxon>Metazoa</taxon>
        <taxon>Placozoa</taxon>
        <taxon>Uniplacotomia</taxon>
        <taxon>Trichoplacea</taxon>
        <taxon>Trichoplacidae</taxon>
        <taxon>Trichoplax</taxon>
    </lineage>
</organism>
<sequence>MSKRKGVRFDEENLQALASDDVKRFKSKHSLDSDEEDDRKQVDKLNEDDIEGQEDETETYTDDGMKITPFNLKEELEEGYFDAEGNYFANKDDDVSDNWLQAVDWNKIKNQSNKIEQEDSAQSEKVDKLPPDGILNALKELAAFLLPKETPIRAIRRFGGNKGSSASQKWKLKKERFQPADIAGTANTEKEEDNRKKCERITEITDLLLHNDRTNIYHENLEYINHQISLLSEKSKDENNDTVNWFYKWKDEEDAEVFGPYSSAQMLDWTNQGYFPDGVFARRAETEDSLYYTSKRIDFDLYT</sequence>
<gene>
    <name evidence="3" type="ORF">TRIADDRAFT_28719</name>
</gene>
<feature type="region of interest" description="Disordered" evidence="1">
    <location>
        <begin position="20"/>
        <end position="66"/>
    </location>
</feature>
<evidence type="ECO:0000313" key="4">
    <source>
        <dbReference type="Proteomes" id="UP000009022"/>
    </source>
</evidence>
<dbReference type="STRING" id="10228.B3S4G1"/>
<reference evidence="3 4" key="1">
    <citation type="journal article" date="2008" name="Nature">
        <title>The Trichoplax genome and the nature of placozoans.</title>
        <authorList>
            <person name="Srivastava M."/>
            <person name="Begovic E."/>
            <person name="Chapman J."/>
            <person name="Putnam N.H."/>
            <person name="Hellsten U."/>
            <person name="Kawashima T."/>
            <person name="Kuo A."/>
            <person name="Mitros T."/>
            <person name="Salamov A."/>
            <person name="Carpenter M.L."/>
            <person name="Signorovitch A.Y."/>
            <person name="Moreno M.A."/>
            <person name="Kamm K."/>
            <person name="Grimwood J."/>
            <person name="Schmutz J."/>
            <person name="Shapiro H."/>
            <person name="Grigoriev I.V."/>
            <person name="Buss L.W."/>
            <person name="Schierwater B."/>
            <person name="Dellaporta S.L."/>
            <person name="Rokhsar D.S."/>
        </authorList>
    </citation>
    <scope>NUCLEOTIDE SEQUENCE [LARGE SCALE GENOMIC DNA]</scope>
    <source>
        <strain evidence="3 4">Grell-BS-1999</strain>
    </source>
</reference>
<dbReference type="Pfam" id="PF02213">
    <property type="entry name" value="GYF"/>
    <property type="match status" value="1"/>
</dbReference>
<dbReference type="PANTHER" id="PTHR13138">
    <property type="entry name" value="PROTEIN LIN1"/>
    <property type="match status" value="1"/>
</dbReference>
<dbReference type="PROSITE" id="PS50829">
    <property type="entry name" value="GYF"/>
    <property type="match status" value="1"/>
</dbReference>
<feature type="compositionally biased region" description="Basic and acidic residues" evidence="1">
    <location>
        <begin position="20"/>
        <end position="47"/>
    </location>
</feature>
<feature type="compositionally biased region" description="Acidic residues" evidence="1">
    <location>
        <begin position="48"/>
        <end position="61"/>
    </location>
</feature>
<dbReference type="SMART" id="SM00444">
    <property type="entry name" value="GYF"/>
    <property type="match status" value="1"/>
</dbReference>
<dbReference type="HOGENOM" id="CLU_062973_0_0_1"/>
<dbReference type="InterPro" id="IPR003169">
    <property type="entry name" value="GYF"/>
</dbReference>
<dbReference type="KEGG" id="tad:TRIADDRAFT_28719"/>
<protein>
    <recommendedName>
        <fullName evidence="2">GYF domain-containing protein</fullName>
    </recommendedName>
</protein>
<evidence type="ECO:0000313" key="3">
    <source>
        <dbReference type="EMBL" id="EDV22630.1"/>
    </source>
</evidence>
<evidence type="ECO:0000259" key="2">
    <source>
        <dbReference type="PROSITE" id="PS50829"/>
    </source>
</evidence>
<keyword evidence="4" id="KW-1185">Reference proteome</keyword>
<dbReference type="PhylomeDB" id="B3S4G1"/>
<name>B3S4G1_TRIAD</name>
<evidence type="ECO:0000256" key="1">
    <source>
        <dbReference type="SAM" id="MobiDB-lite"/>
    </source>
</evidence>
<feature type="region of interest" description="Disordered" evidence="1">
    <location>
        <begin position="108"/>
        <end position="128"/>
    </location>
</feature>
<dbReference type="EMBL" id="DS985249">
    <property type="protein sequence ID" value="EDV22630.1"/>
    <property type="molecule type" value="Genomic_DNA"/>
</dbReference>
<dbReference type="RefSeq" id="XP_002115174.1">
    <property type="nucleotide sequence ID" value="XM_002115138.1"/>
</dbReference>
<dbReference type="InterPro" id="IPR039905">
    <property type="entry name" value="CD2BP2/Lin1"/>
</dbReference>
<dbReference type="GeneID" id="6756215"/>